<dbReference type="Pfam" id="PF13847">
    <property type="entry name" value="Methyltransf_31"/>
    <property type="match status" value="1"/>
</dbReference>
<dbReference type="GO" id="GO:0008168">
    <property type="term" value="F:methyltransferase activity"/>
    <property type="evidence" value="ECO:0007669"/>
    <property type="project" value="UniProtKB-KW"/>
</dbReference>
<dbReference type="InterPro" id="IPR029063">
    <property type="entry name" value="SAM-dependent_MTases_sf"/>
</dbReference>
<comment type="caution">
    <text evidence="4">The sequence shown here is derived from an EMBL/GenBank/DDBJ whole genome shotgun (WGS) entry which is preliminary data.</text>
</comment>
<name>A0ABV1MVH5_9BACI</name>
<dbReference type="RefSeq" id="WP_349660948.1">
    <property type="nucleotide sequence ID" value="NZ_JBEGDG010000015.1"/>
</dbReference>
<keyword evidence="2" id="KW-0949">S-adenosyl-L-methionine</keyword>
<keyword evidence="5" id="KW-1185">Reference proteome</keyword>
<dbReference type="Proteomes" id="UP001478862">
    <property type="component" value="Unassembled WGS sequence"/>
</dbReference>
<dbReference type="InterPro" id="IPR004298">
    <property type="entry name" value="Nicotian_synth"/>
</dbReference>
<proteinExistence type="predicted"/>
<dbReference type="EMBL" id="JBEGDG010000015">
    <property type="protein sequence ID" value="MEQ6356503.1"/>
    <property type="molecule type" value="Genomic_DNA"/>
</dbReference>
<gene>
    <name evidence="4" type="ORF">ABNX05_17920</name>
</gene>
<evidence type="ECO:0000313" key="5">
    <source>
        <dbReference type="Proteomes" id="UP001478862"/>
    </source>
</evidence>
<evidence type="ECO:0000256" key="2">
    <source>
        <dbReference type="ARBA" id="ARBA00022691"/>
    </source>
</evidence>
<dbReference type="Gene3D" id="3.40.50.150">
    <property type="entry name" value="Vaccinia Virus protein VP39"/>
    <property type="match status" value="1"/>
</dbReference>
<feature type="domain" description="Methyltransferase" evidence="3">
    <location>
        <begin position="122"/>
        <end position="230"/>
    </location>
</feature>
<reference evidence="4 5" key="1">
    <citation type="submission" date="2024-06" db="EMBL/GenBank/DDBJ databases">
        <title>Lysinibacillus zambalefons sp. nov., a Novel Firmicute Isolated from the Poon Bato Zambales Hyperalkaline Spring.</title>
        <authorList>
            <person name="Aja J.A."/>
            <person name="Lazaro J.E.H."/>
            <person name="Llorin L.D."/>
            <person name="Lim K.R."/>
            <person name="Teodosio J."/>
            <person name="Dalisay D.S."/>
        </authorList>
    </citation>
    <scope>NUCLEOTIDE SEQUENCE [LARGE SCALE GENOMIC DNA]</scope>
    <source>
        <strain evidence="4 5">M3</strain>
    </source>
</reference>
<evidence type="ECO:0000259" key="3">
    <source>
        <dbReference type="Pfam" id="PF13847"/>
    </source>
</evidence>
<dbReference type="PANTHER" id="PTHR32266:SF12">
    <property type="entry name" value="NICOTIANAMINE SYNTHASE 3"/>
    <property type="match status" value="1"/>
</dbReference>
<organism evidence="4 5">
    <name type="scientific">Lysinibacillus zambalensis</name>
    <dbReference type="NCBI Taxonomy" id="3160866"/>
    <lineage>
        <taxon>Bacteria</taxon>
        <taxon>Bacillati</taxon>
        <taxon>Bacillota</taxon>
        <taxon>Bacilli</taxon>
        <taxon>Bacillales</taxon>
        <taxon>Bacillaceae</taxon>
        <taxon>Lysinibacillus</taxon>
    </lineage>
</organism>
<keyword evidence="1" id="KW-0808">Transferase</keyword>
<sequence length="263" mass="30412">MKNPETLLMKLHYFASKLEFLIDKHNQDQMVGYYSELEEVIDDYSSFITNGENENQWHNLEQTYEISLLIEKLRKMSANCVKIMEKYWALKYLHETEEMTDYFRNIEVCIEKELSDFPITNKSKVLVVGSGPFPITLLSIAKRTGAKVFGIDIDDEAILLGRKVAAKLGNHTIQIENKSVNELQSIQQISHIIFSSTVNCKYDILEQLHNLTKKDVMIAMRYGNALKSLFNYPMETVDATKWRIVEQIAVPQGVFDIALYQKV</sequence>
<dbReference type="GO" id="GO:0032259">
    <property type="term" value="P:methylation"/>
    <property type="evidence" value="ECO:0007669"/>
    <property type="project" value="UniProtKB-KW"/>
</dbReference>
<accession>A0ABV1MVH5</accession>
<protein>
    <submittedName>
        <fullName evidence="4">Methyltransferase domain-containing protein</fullName>
    </submittedName>
</protein>
<dbReference type="PANTHER" id="PTHR32266">
    <property type="entry name" value="NICOTIANAMINE SYNTHASE 3"/>
    <property type="match status" value="1"/>
</dbReference>
<dbReference type="SUPFAM" id="SSF53335">
    <property type="entry name" value="S-adenosyl-L-methionine-dependent methyltransferases"/>
    <property type="match status" value="1"/>
</dbReference>
<evidence type="ECO:0000313" key="4">
    <source>
        <dbReference type="EMBL" id="MEQ6356503.1"/>
    </source>
</evidence>
<evidence type="ECO:0000256" key="1">
    <source>
        <dbReference type="ARBA" id="ARBA00022679"/>
    </source>
</evidence>
<dbReference type="InterPro" id="IPR025714">
    <property type="entry name" value="Methyltranfer_dom"/>
</dbReference>
<keyword evidence="4" id="KW-0489">Methyltransferase</keyword>